<dbReference type="InterPro" id="IPR016187">
    <property type="entry name" value="CTDL_fold"/>
</dbReference>
<feature type="domain" description="Sulfatase-modifying factor enzyme-like" evidence="4">
    <location>
        <begin position="577"/>
        <end position="848"/>
    </location>
</feature>
<accession>A0A8H4RJY8</accession>
<evidence type="ECO:0008006" key="8">
    <source>
        <dbReference type="Google" id="ProtNLM"/>
    </source>
</evidence>
<dbReference type="InterPro" id="IPR042095">
    <property type="entry name" value="SUMF_sf"/>
</dbReference>
<dbReference type="InterPro" id="IPR017805">
    <property type="entry name" value="SAM_MeTrfase_EasF-type_put"/>
</dbReference>
<dbReference type="InterPro" id="IPR019257">
    <property type="entry name" value="MeTrfase_dom"/>
</dbReference>
<evidence type="ECO:0000259" key="4">
    <source>
        <dbReference type="Pfam" id="PF03781"/>
    </source>
</evidence>
<dbReference type="GO" id="GO:0032259">
    <property type="term" value="P:methylation"/>
    <property type="evidence" value="ECO:0007669"/>
    <property type="project" value="UniProtKB-KW"/>
</dbReference>
<name>A0A8H4RJY8_9HELO</name>
<feature type="compositionally biased region" description="Basic and acidic residues" evidence="3">
    <location>
        <begin position="1278"/>
        <end position="1292"/>
    </location>
</feature>
<reference evidence="6 7" key="1">
    <citation type="submission" date="2020-03" db="EMBL/GenBank/DDBJ databases">
        <title>Draft Genome Sequence of Cudoniella acicularis.</title>
        <authorList>
            <person name="Buettner E."/>
            <person name="Kellner H."/>
        </authorList>
    </citation>
    <scope>NUCLEOTIDE SEQUENCE [LARGE SCALE GENOMIC DNA]</scope>
    <source>
        <strain evidence="6 7">DSM 108380</strain>
    </source>
</reference>
<protein>
    <recommendedName>
        <fullName evidence="8">Ergothioneine biosynthesis protein 1</fullName>
    </recommendedName>
</protein>
<dbReference type="Pfam" id="PF10017">
    <property type="entry name" value="Methyltransf_33"/>
    <property type="match status" value="1"/>
</dbReference>
<evidence type="ECO:0000313" key="7">
    <source>
        <dbReference type="Proteomes" id="UP000566819"/>
    </source>
</evidence>
<dbReference type="PANTHER" id="PTHR43397:SF1">
    <property type="entry name" value="ERGOTHIONEINE BIOSYNTHESIS PROTEIN 1"/>
    <property type="match status" value="1"/>
</dbReference>
<organism evidence="6 7">
    <name type="scientific">Cudoniella acicularis</name>
    <dbReference type="NCBI Taxonomy" id="354080"/>
    <lineage>
        <taxon>Eukaryota</taxon>
        <taxon>Fungi</taxon>
        <taxon>Dikarya</taxon>
        <taxon>Ascomycota</taxon>
        <taxon>Pezizomycotina</taxon>
        <taxon>Leotiomycetes</taxon>
        <taxon>Helotiales</taxon>
        <taxon>Tricladiaceae</taxon>
        <taxon>Cudoniella</taxon>
    </lineage>
</organism>
<dbReference type="Proteomes" id="UP000566819">
    <property type="component" value="Unassembled WGS sequence"/>
</dbReference>
<evidence type="ECO:0000256" key="1">
    <source>
        <dbReference type="ARBA" id="ARBA00022603"/>
    </source>
</evidence>
<feature type="compositionally biased region" description="Low complexity" evidence="3">
    <location>
        <begin position="993"/>
        <end position="1007"/>
    </location>
</feature>
<dbReference type="NCBIfam" id="TIGR03439">
    <property type="entry name" value="methyl_EasF"/>
    <property type="match status" value="1"/>
</dbReference>
<dbReference type="SUPFAM" id="SSF56436">
    <property type="entry name" value="C-type lectin-like"/>
    <property type="match status" value="1"/>
</dbReference>
<keyword evidence="7" id="KW-1185">Reference proteome</keyword>
<dbReference type="InterPro" id="IPR029063">
    <property type="entry name" value="SAM-dependent_MTases_sf"/>
</dbReference>
<comment type="caution">
    <text evidence="6">The sequence shown here is derived from an EMBL/GenBank/DDBJ whole genome shotgun (WGS) entry which is preliminary data.</text>
</comment>
<feature type="domain" description="Histidine-specific methyltransferase SAM-dependent" evidence="5">
    <location>
        <begin position="55"/>
        <end position="359"/>
    </location>
</feature>
<dbReference type="PANTHER" id="PTHR43397">
    <property type="entry name" value="ERGOTHIONEINE BIOSYNTHESIS PROTEIN 1"/>
    <property type="match status" value="1"/>
</dbReference>
<dbReference type="EMBL" id="JAAMPI010000569">
    <property type="protein sequence ID" value="KAF4630265.1"/>
    <property type="molecule type" value="Genomic_DNA"/>
</dbReference>
<feature type="region of interest" description="Disordered" evidence="3">
    <location>
        <begin position="1251"/>
        <end position="1316"/>
    </location>
</feature>
<feature type="compositionally biased region" description="Acidic residues" evidence="3">
    <location>
        <begin position="1304"/>
        <end position="1316"/>
    </location>
</feature>
<dbReference type="GO" id="GO:0008168">
    <property type="term" value="F:methyltransferase activity"/>
    <property type="evidence" value="ECO:0007669"/>
    <property type="project" value="UniProtKB-KW"/>
</dbReference>
<dbReference type="OrthoDB" id="659at2759"/>
<sequence>MTIPSASSDAVDYVVEGKEAQNSGPSGSLENGKLTNVPNVDIIDIRQDAVEINLKEEILDNLRPLKGIKKLPTLLLYNDRGLQLFEEITYLDEYYLTNAEIDVLERSADSIARAIPTGSMVIELGSGNLRKVSILLRALEAASKDVDYYALDLSKKELERTLEQVPHFKYVKCHGLHGTYDDGLDWLQMPENISRTKCVMSLGSSIGNFHRHEAAGFLRRFAEGLQSSDSMLIGLDATSDPGRVYHAYNDREGLTHKFILNGLVHANKILGEQAFNPEDWNIIGEYVFDGEGGRHQAFVSPKRNVHYRGIRFMEEERIQIEQSLKYSPEETSKLWKNSGLREVDRWAASSDAYNIHFLAKDVMAFDSSPTAYAASTVPTWDDWQGLWKVWDLVTRRMIPDENLLEKPIKLRNACIFYLGHIPTFLDIQLNKVTSELPCEPSYYPKIFERGIDPDVDNPEHCHAHSEIPDQYPPLEEILEYQSAVRRKVEKLYALKAIPRDMGRALWIGLEHEIMHLETLLYMLLQSDKTRPPSTYTPDFEGDAKLAEAARVSNEWFDIPEQKFTIGLNDPEDNTGGDLHFGWDNEKPPRDIVVPAFQAQGRPITNQEYARYLEQTHNPKIPASWADSNTTSLPTNGYFNGHSVGRSNGTTNGFEDPSTPLTKAYLEGKSVRTVYGLVPLKYALDWPVFASYDELAGCAKWMGGRIPTVEEARSIYRHVESLKSKEVEQHLGKTVPAVNGHLINNGVEESPPSTALTQGGSSQELFTDLHSANIGFKHWHPVAVTANGNKLAGQAELGGVWEWTSSILEKHEGFEPGRLYPAYTVDFFDGKHNIVLGGSWATHPRIAGRKTLSIRACPDIANHYIKAAIALLLVAMNWATIAPESRLYKGKNLFRWENTIAVFAQLRYTMPEQKQLALENMLSLATGSINNYTLSVSRMNVLGQCNSSDEMHHNRHKEILKIMRQISSLDTVSDIPISKFTPNSNSNKTRRESTATLTSTPTDTSSETFSIDYSKQTRRERKRAKKTGIGVAKEKKRVEAFPQEELDFVSEAIHLAVHESKGAWEGSYNYDNHHAAAEDVKSLDLEDVSPEEDQVEAIIEHSSILNLSARGANEMTPRQRKVVRTYNTPVNHSSFGGGSRKYVPNKKSDIYDGVDQQIFFRLGIEVTNPPHNSKARKELVVKLVAAIKDDLDVIDREDRESAMREEGFWRWAGKSAYQKISQVREDIDWATGQKKGGTPRREYLADDELTVTAESESTEADETPIDGLGGPVKPPQVERTFKSKVESMKEDAMRIASPGRLIDADEKEEDEDEEDETEMLLRYKQRLAGKRNIGRRSTGHAKGMVLRLV</sequence>
<evidence type="ECO:0000259" key="5">
    <source>
        <dbReference type="Pfam" id="PF10017"/>
    </source>
</evidence>
<keyword evidence="2" id="KW-0808">Transferase</keyword>
<dbReference type="InterPro" id="IPR005532">
    <property type="entry name" value="SUMF_dom"/>
</dbReference>
<feature type="region of interest" description="Disordered" evidence="3">
    <location>
        <begin position="977"/>
        <end position="1007"/>
    </location>
</feature>
<evidence type="ECO:0000256" key="2">
    <source>
        <dbReference type="ARBA" id="ARBA00022679"/>
    </source>
</evidence>
<dbReference type="Gene3D" id="3.40.50.150">
    <property type="entry name" value="Vaccinia Virus protein VP39"/>
    <property type="match status" value="1"/>
</dbReference>
<dbReference type="Gene3D" id="3.90.1580.10">
    <property type="entry name" value="paralog of FGE (formylglycine-generating enzyme)"/>
    <property type="match status" value="1"/>
</dbReference>
<keyword evidence="1" id="KW-0489">Methyltransferase</keyword>
<dbReference type="Pfam" id="PF03781">
    <property type="entry name" value="FGE-sulfatase"/>
    <property type="match status" value="1"/>
</dbReference>
<gene>
    <name evidence="6" type="ORF">G7Y89_g7876</name>
</gene>
<evidence type="ECO:0000256" key="3">
    <source>
        <dbReference type="SAM" id="MobiDB-lite"/>
    </source>
</evidence>
<dbReference type="InterPro" id="IPR051128">
    <property type="entry name" value="EgtD_Methyltrsf_superfamily"/>
</dbReference>
<proteinExistence type="predicted"/>
<evidence type="ECO:0000313" key="6">
    <source>
        <dbReference type="EMBL" id="KAF4630265.1"/>
    </source>
</evidence>